<evidence type="ECO:0000313" key="1">
    <source>
        <dbReference type="EMBL" id="EJB06935.1"/>
    </source>
</evidence>
<dbReference type="Proteomes" id="UP000005092">
    <property type="component" value="Unassembled WGS sequence"/>
</dbReference>
<name>J0H972_RHILT</name>
<sequence>MLASLVRSDLQEWLDGDDSHDKSVGRYVSQLSLLELKAFVLSSVQGRPASDRLAMAARLSVPRLPYAIGIQHLNTNSAASFPDFVNGLALTMTVGWKDWSELLGRLALQELEKDAIQRGKFHGGALGQGVTSFGFPYAMMDIVADWLKADEAATMTDWREKVYDEYAGRYGGWSELVEHWREPDAVVFRRILAKAADYHVAQSSDMTTTGDKRNKREKHCEIEPDAYWAFPVLLLMILRMREWEGLQNPGYLNHDLFPTATS</sequence>
<evidence type="ECO:0000313" key="2">
    <source>
        <dbReference type="Proteomes" id="UP000005092"/>
    </source>
</evidence>
<dbReference type="RefSeq" id="WP_003592340.1">
    <property type="nucleotide sequence ID" value="NZ_JH719381.1"/>
</dbReference>
<evidence type="ECO:0008006" key="3">
    <source>
        <dbReference type="Google" id="ProtNLM"/>
    </source>
</evidence>
<protein>
    <recommendedName>
        <fullName evidence="3">PoNi C-terminal domain-containing protein</fullName>
    </recommendedName>
</protein>
<accession>J0H972</accession>
<organism evidence="1 2">
    <name type="scientific">Rhizobium leguminosarum bv. trifolii WSM597</name>
    <dbReference type="NCBI Taxonomy" id="754764"/>
    <lineage>
        <taxon>Bacteria</taxon>
        <taxon>Pseudomonadati</taxon>
        <taxon>Pseudomonadota</taxon>
        <taxon>Alphaproteobacteria</taxon>
        <taxon>Hyphomicrobiales</taxon>
        <taxon>Rhizobiaceae</taxon>
        <taxon>Rhizobium/Agrobacterium group</taxon>
        <taxon>Rhizobium</taxon>
    </lineage>
</organism>
<dbReference type="HOGENOM" id="CLU_1061179_0_0_5"/>
<dbReference type="AlphaFoldDB" id="J0H972"/>
<gene>
    <name evidence="1" type="ORF">Rleg9DRAFT_5901</name>
</gene>
<reference evidence="1 2" key="1">
    <citation type="submission" date="2012-02" db="EMBL/GenBank/DDBJ databases">
        <title>Improved High-Quality Draft Sequence of Rhizobium leguminosarum bv. trifolii WSM597.</title>
        <authorList>
            <consortium name="US DOE Joint Genome Institute"/>
            <person name="Lucas S."/>
            <person name="Han J."/>
            <person name="Lapidus A."/>
            <person name="Cheng J.-F."/>
            <person name="Goodwin L."/>
            <person name="Pitluck S."/>
            <person name="Peters L."/>
            <person name="Ovchinnikova G."/>
            <person name="Held B."/>
            <person name="Detter J.C."/>
            <person name="Han C."/>
            <person name="Tapia R."/>
            <person name="Land M."/>
            <person name="Hauser L."/>
            <person name="Kyrpides N."/>
            <person name="Ivanova N."/>
            <person name="Pagani I."/>
            <person name="Brau L."/>
            <person name="Yates R."/>
            <person name="O'Hara G."/>
            <person name="Rui T."/>
            <person name="Howieson J."/>
            <person name="Reeve W."/>
            <person name="Woyke T."/>
        </authorList>
    </citation>
    <scope>NUCLEOTIDE SEQUENCE [LARGE SCALE GENOMIC DNA]</scope>
    <source>
        <strain evidence="1 2">WSM597</strain>
    </source>
</reference>
<proteinExistence type="predicted"/>
<dbReference type="EMBL" id="JH719381">
    <property type="protein sequence ID" value="EJB06935.1"/>
    <property type="molecule type" value="Genomic_DNA"/>
</dbReference>